<proteinExistence type="inferred from homology"/>
<dbReference type="PRINTS" id="PR00359">
    <property type="entry name" value="BP450"/>
</dbReference>
<dbReference type="InterPro" id="IPR017972">
    <property type="entry name" value="Cyt_P450_CS"/>
</dbReference>
<dbReference type="Proteomes" id="UP000029864">
    <property type="component" value="Unassembled WGS sequence"/>
</dbReference>
<dbReference type="InterPro" id="IPR036396">
    <property type="entry name" value="Cyt_P450_sf"/>
</dbReference>
<reference evidence="4 6" key="1">
    <citation type="submission" date="2014-08" db="EMBL/GenBank/DDBJ databases">
        <authorList>
            <person name="Sisinthy S."/>
        </authorList>
    </citation>
    <scope>NUCLEOTIDE SEQUENCE [LARGE SCALE GENOMIC DNA]</scope>
    <source>
        <strain evidence="4 6">RuG17</strain>
    </source>
</reference>
<evidence type="ECO:0000256" key="2">
    <source>
        <dbReference type="RuleBase" id="RU000461"/>
    </source>
</evidence>
<sequence length="439" mass="47764">MTLAAESNAPTNQGCPFPGATAPTVPAGRPPHESAASGSDVTHLTVHYDPLSYAAYDHPYDLYRRLRDEAPVYYNADRNLYVISRYDDVQAGLKNYEQMINAFGNDVDGTHDSYGSGNLVAQDPPRHTALRASVRRVFAAREILAKEDGMREFSQNLLAQMHENGGGDFTAEFALPLAIAAATNLVGMPAEDNAMLQDHLWRAMQRTVGEFGVPDDAAASNQETELHIHEVVEQRRHDIEAGADTASSDAITQILLGVAKGKVEQEEQVGLSHLILSAAIDAPAALITNCIAVLDKFPALQQHLRDHPELIGAFVEETLRYDTPGQNLSRQTTSEVVIGGVTIPADSRVMLLLGSANRDERVFENPDAFDLSRAFTPKNRIMSFGDGIHACMGSPLARLATRVAMETLLAGPSVRIVGTPERWVKQMVRGFAVLPVKFS</sequence>
<dbReference type="Pfam" id="PF00067">
    <property type="entry name" value="p450"/>
    <property type="match status" value="1"/>
</dbReference>
<dbReference type="AlphaFoldDB" id="A0A099J7S6"/>
<gene>
    <name evidence="5" type="ORF">BJ997_003982</name>
    <name evidence="4" type="ORF">GY21_10425</name>
</gene>
<dbReference type="SUPFAM" id="SSF48264">
    <property type="entry name" value="Cytochrome P450"/>
    <property type="match status" value="1"/>
</dbReference>
<evidence type="ECO:0000313" key="4">
    <source>
        <dbReference type="EMBL" id="KGJ74454.1"/>
    </source>
</evidence>
<reference evidence="5 7" key="2">
    <citation type="submission" date="2020-08" db="EMBL/GenBank/DDBJ databases">
        <title>Sequencing the genomes of 1000 actinobacteria strains.</title>
        <authorList>
            <person name="Klenk H.-P."/>
        </authorList>
    </citation>
    <scope>NUCLEOTIDE SEQUENCE [LARGE SCALE GENOMIC DNA]</scope>
    <source>
        <strain evidence="5 7">DSM 21065</strain>
    </source>
</reference>
<dbReference type="PROSITE" id="PS00086">
    <property type="entry name" value="CYTOCHROME_P450"/>
    <property type="match status" value="1"/>
</dbReference>
<evidence type="ECO:0000256" key="1">
    <source>
        <dbReference type="ARBA" id="ARBA00010617"/>
    </source>
</evidence>
<keyword evidence="2" id="KW-0560">Oxidoreductase</keyword>
<dbReference type="EMBL" id="JACHBQ010000001">
    <property type="protein sequence ID" value="MBB5643434.1"/>
    <property type="molecule type" value="Genomic_DNA"/>
</dbReference>
<dbReference type="Proteomes" id="UP000561726">
    <property type="component" value="Unassembled WGS sequence"/>
</dbReference>
<keyword evidence="2" id="KW-0408">Iron</keyword>
<dbReference type="GO" id="GO:0004497">
    <property type="term" value="F:monooxygenase activity"/>
    <property type="evidence" value="ECO:0007669"/>
    <property type="project" value="UniProtKB-KW"/>
</dbReference>
<evidence type="ECO:0000313" key="7">
    <source>
        <dbReference type="Proteomes" id="UP000561726"/>
    </source>
</evidence>
<dbReference type="PANTHER" id="PTHR46696">
    <property type="entry name" value="P450, PUTATIVE (EUROFUNG)-RELATED"/>
    <property type="match status" value="1"/>
</dbReference>
<accession>A0A099J7S6</accession>
<dbReference type="STRING" id="1001240.GY21_10425"/>
<dbReference type="GO" id="GO:0005506">
    <property type="term" value="F:iron ion binding"/>
    <property type="evidence" value="ECO:0007669"/>
    <property type="project" value="InterPro"/>
</dbReference>
<dbReference type="eggNOG" id="COG2124">
    <property type="taxonomic scope" value="Bacteria"/>
</dbReference>
<dbReference type="EMBL" id="JPXF01000039">
    <property type="protein sequence ID" value="KGJ74454.1"/>
    <property type="molecule type" value="Genomic_DNA"/>
</dbReference>
<dbReference type="RefSeq" id="WP_035836666.1">
    <property type="nucleotide sequence ID" value="NZ_JACHBQ010000001.1"/>
</dbReference>
<organism evidence="4 6">
    <name type="scientific">Cryobacterium roopkundense</name>
    <dbReference type="NCBI Taxonomy" id="1001240"/>
    <lineage>
        <taxon>Bacteria</taxon>
        <taxon>Bacillati</taxon>
        <taxon>Actinomycetota</taxon>
        <taxon>Actinomycetes</taxon>
        <taxon>Micrococcales</taxon>
        <taxon>Microbacteriaceae</taxon>
        <taxon>Cryobacterium</taxon>
    </lineage>
</organism>
<keyword evidence="2" id="KW-0349">Heme</keyword>
<dbReference type="Gene3D" id="1.10.630.10">
    <property type="entry name" value="Cytochrome P450"/>
    <property type="match status" value="1"/>
</dbReference>
<dbReference type="InterPro" id="IPR002397">
    <property type="entry name" value="Cyt_P450_B"/>
</dbReference>
<protein>
    <recommendedName>
        <fullName evidence="8">Cytochrome P450</fullName>
    </recommendedName>
</protein>
<dbReference type="GO" id="GO:0016705">
    <property type="term" value="F:oxidoreductase activity, acting on paired donors, with incorporation or reduction of molecular oxygen"/>
    <property type="evidence" value="ECO:0007669"/>
    <property type="project" value="InterPro"/>
</dbReference>
<comment type="caution">
    <text evidence="4">The sequence shown here is derived from an EMBL/GenBank/DDBJ whole genome shotgun (WGS) entry which is preliminary data.</text>
</comment>
<evidence type="ECO:0000256" key="3">
    <source>
        <dbReference type="SAM" id="MobiDB-lite"/>
    </source>
</evidence>
<feature type="region of interest" description="Disordered" evidence="3">
    <location>
        <begin position="1"/>
        <end position="41"/>
    </location>
</feature>
<name>A0A099J7S6_9MICO</name>
<evidence type="ECO:0008006" key="8">
    <source>
        <dbReference type="Google" id="ProtNLM"/>
    </source>
</evidence>
<keyword evidence="2" id="KW-0479">Metal-binding</keyword>
<comment type="similarity">
    <text evidence="1 2">Belongs to the cytochrome P450 family.</text>
</comment>
<dbReference type="InterPro" id="IPR001128">
    <property type="entry name" value="Cyt_P450"/>
</dbReference>
<evidence type="ECO:0000313" key="5">
    <source>
        <dbReference type="EMBL" id="MBB5643434.1"/>
    </source>
</evidence>
<evidence type="ECO:0000313" key="6">
    <source>
        <dbReference type="Proteomes" id="UP000029864"/>
    </source>
</evidence>
<dbReference type="OrthoDB" id="502624at2"/>
<keyword evidence="2" id="KW-0503">Monooxygenase</keyword>
<dbReference type="PANTHER" id="PTHR46696:SF1">
    <property type="entry name" value="CYTOCHROME P450 YJIB-RELATED"/>
    <property type="match status" value="1"/>
</dbReference>
<keyword evidence="6" id="KW-1185">Reference proteome</keyword>
<dbReference type="GO" id="GO:0020037">
    <property type="term" value="F:heme binding"/>
    <property type="evidence" value="ECO:0007669"/>
    <property type="project" value="InterPro"/>
</dbReference>